<dbReference type="Proteomes" id="UP001073227">
    <property type="component" value="Unassembled WGS sequence"/>
</dbReference>
<keyword evidence="1" id="KW-0812">Transmembrane</keyword>
<evidence type="ECO:0000313" key="2">
    <source>
        <dbReference type="EMBL" id="MCY0149559.1"/>
    </source>
</evidence>
<keyword evidence="3" id="KW-1185">Reference proteome</keyword>
<comment type="caution">
    <text evidence="2">The sequence shown here is derived from an EMBL/GenBank/DDBJ whole genome shotgun (WGS) entry which is preliminary data.</text>
</comment>
<gene>
    <name evidence="2" type="primary">lptC</name>
    <name evidence="2" type="ORF">OEG84_18065</name>
</gene>
<dbReference type="InterPro" id="IPR010664">
    <property type="entry name" value="LipoPS_assembly_LptC-rel"/>
</dbReference>
<dbReference type="Gene3D" id="2.60.450.10">
    <property type="entry name" value="Lipopolysaccharide (LPS) transport protein A like domain"/>
    <property type="match status" value="1"/>
</dbReference>
<dbReference type="EMBL" id="JAOVZR010000001">
    <property type="protein sequence ID" value="MCY0149559.1"/>
    <property type="molecule type" value="Genomic_DNA"/>
</dbReference>
<name>A0ABT3ZCN1_9HYPH</name>
<keyword evidence="1" id="KW-1133">Transmembrane helix</keyword>
<dbReference type="Pfam" id="PF06835">
    <property type="entry name" value="LptC"/>
    <property type="match status" value="1"/>
</dbReference>
<evidence type="ECO:0000313" key="3">
    <source>
        <dbReference type="Proteomes" id="UP001073227"/>
    </source>
</evidence>
<dbReference type="RefSeq" id="WP_267655018.1">
    <property type="nucleotide sequence ID" value="NZ_JAOVZR010000001.1"/>
</dbReference>
<organism evidence="2 3">
    <name type="scientific">Hoeflea algicola</name>
    <dbReference type="NCBI Taxonomy" id="2983763"/>
    <lineage>
        <taxon>Bacteria</taxon>
        <taxon>Pseudomonadati</taxon>
        <taxon>Pseudomonadota</taxon>
        <taxon>Alphaproteobacteria</taxon>
        <taxon>Hyphomicrobiales</taxon>
        <taxon>Rhizobiaceae</taxon>
        <taxon>Hoeflea</taxon>
    </lineage>
</organism>
<proteinExistence type="predicted"/>
<accession>A0ABT3ZCN1</accession>
<feature type="transmembrane region" description="Helical" evidence="1">
    <location>
        <begin position="38"/>
        <end position="57"/>
    </location>
</feature>
<reference evidence="2" key="1">
    <citation type="submission" date="2022-10" db="EMBL/GenBank/DDBJ databases">
        <title>Hoeflea sp. G2-23, isolated from marine algae.</title>
        <authorList>
            <person name="Kristyanto S."/>
            <person name="Kim J.M."/>
            <person name="Jeon C.O."/>
        </authorList>
    </citation>
    <scope>NUCLEOTIDE SEQUENCE</scope>
    <source>
        <strain evidence="2">G2-23</strain>
    </source>
</reference>
<evidence type="ECO:0000256" key="1">
    <source>
        <dbReference type="SAM" id="Phobius"/>
    </source>
</evidence>
<keyword evidence="1" id="KW-0472">Membrane</keyword>
<protein>
    <submittedName>
        <fullName evidence="2">LPS export ABC transporter periplasmic protein LptC</fullName>
    </submittedName>
</protein>
<sequence>MATSTVSDIPVAGAYAGRSHAEYRRASIHSRRVRMLKFLLPLASALIVVAFVTVSWVDGMVPEGIAIESVAVRDGKLVMQNPVMSGQTSDGRSYRIEALRAIQDLATPNVVQLEEIVAELPAADGKNARLEAISGIYDRTAQTLRFDQPFTVTDETGFSAEMNSASIDMASNEMSTSDPVSIRSGEASVVAQSMNMQDNGRVIVFEDKVRMTIKPSAVRSGNGATN</sequence>